<evidence type="ECO:0000256" key="2">
    <source>
        <dbReference type="ARBA" id="ARBA00022692"/>
    </source>
</evidence>
<dbReference type="NCBIfam" id="TIGR00945">
    <property type="entry name" value="tatC"/>
    <property type="match status" value="1"/>
</dbReference>
<dbReference type="EMBL" id="PGFH01000001">
    <property type="protein sequence ID" value="PJJ82445.1"/>
    <property type="molecule type" value="Genomic_DNA"/>
</dbReference>
<dbReference type="OrthoDB" id="9777044at2"/>
<keyword evidence="9" id="KW-1185">Reference proteome</keyword>
<keyword evidence="2 7" id="KW-0812">Transmembrane</keyword>
<feature type="transmembrane region" description="Helical" evidence="7">
    <location>
        <begin position="153"/>
        <end position="177"/>
    </location>
</feature>
<dbReference type="AlphaFoldDB" id="A0A2M9D9N0"/>
<comment type="subcellular location">
    <subcellularLocation>
        <location evidence="7">Cell membrane</location>
        <topology evidence="7">Multi-pass membrane protein</topology>
    </subcellularLocation>
    <subcellularLocation>
        <location evidence="1">Membrane</location>
        <topology evidence="1">Multi-pass membrane protein</topology>
    </subcellularLocation>
</comment>
<proteinExistence type="inferred from homology"/>
<dbReference type="GO" id="GO:0065002">
    <property type="term" value="P:intracellular protein transmembrane transport"/>
    <property type="evidence" value="ECO:0007669"/>
    <property type="project" value="TreeGrafter"/>
</dbReference>
<comment type="caution">
    <text evidence="8">The sequence shown here is derived from an EMBL/GenBank/DDBJ whole genome shotgun (WGS) entry which is preliminary data.</text>
</comment>
<keyword evidence="6 7" id="KW-0472">Membrane</keyword>
<keyword evidence="7" id="KW-0813">Transport</keyword>
<evidence type="ECO:0000313" key="9">
    <source>
        <dbReference type="Proteomes" id="UP000231742"/>
    </source>
</evidence>
<keyword evidence="3 7" id="KW-0653">Protein transport</keyword>
<dbReference type="PANTHER" id="PTHR30371">
    <property type="entry name" value="SEC-INDEPENDENT PROTEIN TRANSLOCASE PROTEIN TATC"/>
    <property type="match status" value="1"/>
</dbReference>
<feature type="transmembrane region" description="Helical" evidence="7">
    <location>
        <begin position="71"/>
        <end position="92"/>
    </location>
</feature>
<comment type="function">
    <text evidence="7">Part of the twin-arginine translocation (Tat) system that transports large folded proteins containing a characteristic twin-arginine motif in their signal peptide across membranes. Together with TatB, TatC is part of a receptor directly interacting with Tat signal peptides.</text>
</comment>
<evidence type="ECO:0000256" key="5">
    <source>
        <dbReference type="ARBA" id="ARBA00023010"/>
    </source>
</evidence>
<feature type="transmembrane region" description="Helical" evidence="7">
    <location>
        <begin position="104"/>
        <end position="126"/>
    </location>
</feature>
<comment type="subunit">
    <text evidence="7">The Tat system comprises two distinct complexes: a TatABC complex, containing multiple copies of TatA, TatB and TatC subunits, and a separate TatA complex, containing only TatA subunits. Substrates initially bind to the TatABC complex, which probably triggers association of the separate TatA complex to form the active translocon.</text>
</comment>
<evidence type="ECO:0000256" key="6">
    <source>
        <dbReference type="ARBA" id="ARBA00023136"/>
    </source>
</evidence>
<feature type="transmembrane region" description="Helical" evidence="7">
    <location>
        <begin position="213"/>
        <end position="232"/>
    </location>
</feature>
<feature type="transmembrane region" description="Helical" evidence="7">
    <location>
        <begin position="14"/>
        <end position="36"/>
    </location>
</feature>
<evidence type="ECO:0000256" key="4">
    <source>
        <dbReference type="ARBA" id="ARBA00022989"/>
    </source>
</evidence>
<dbReference type="PANTHER" id="PTHR30371:SF0">
    <property type="entry name" value="SEC-INDEPENDENT PROTEIN TRANSLOCASE PROTEIN TATC, CHLOROPLASTIC-RELATED"/>
    <property type="match status" value="1"/>
</dbReference>
<organism evidence="8 9">
    <name type="scientific">Salinibacterium amurskyense</name>
    <dbReference type="NCBI Taxonomy" id="205941"/>
    <lineage>
        <taxon>Bacteria</taxon>
        <taxon>Bacillati</taxon>
        <taxon>Actinomycetota</taxon>
        <taxon>Actinomycetes</taxon>
        <taxon>Micrococcales</taxon>
        <taxon>Microbacteriaceae</taxon>
        <taxon>Salinibacterium</taxon>
    </lineage>
</organism>
<dbReference type="GO" id="GO:0033281">
    <property type="term" value="C:TAT protein transport complex"/>
    <property type="evidence" value="ECO:0007669"/>
    <property type="project" value="UniProtKB-UniRule"/>
</dbReference>
<evidence type="ECO:0000256" key="7">
    <source>
        <dbReference type="HAMAP-Rule" id="MF_00902"/>
    </source>
</evidence>
<feature type="transmembrane region" description="Helical" evidence="7">
    <location>
        <begin position="189"/>
        <end position="207"/>
    </location>
</feature>
<protein>
    <recommendedName>
        <fullName evidence="7">Sec-independent protein translocase protein TatC</fullName>
    </recommendedName>
</protein>
<keyword evidence="5 7" id="KW-0811">Translocation</keyword>
<sequence>MSLGAHLVELKKRLFISAIAILVTAIAGFIFADFFIDALRAPVTSIAESSGRGAALNYDAVTQAFDIRMQIAFTVAIVAASPVWLYQVWAFLVPGLVRKEKQYAIGFLATAIPLFLAGCAAGWYVMPNIITLMLGFAGEQDLSNLNAKYYYDFIVKLLLSVGIAFVLPVFVVLLNLVGVLSASAILKGWRIAILTICVFTAIATPAADVISMFLLAIPMIMLYFIAAFIAWIHDRRAAKRAALIDPDVSSEL</sequence>
<dbReference type="GO" id="GO:0009977">
    <property type="term" value="F:proton motive force dependent protein transmembrane transporter activity"/>
    <property type="evidence" value="ECO:0007669"/>
    <property type="project" value="TreeGrafter"/>
</dbReference>
<name>A0A2M9D9N0_9MICO</name>
<accession>A0A2M9D9N0</accession>
<keyword evidence="4 7" id="KW-1133">Transmembrane helix</keyword>
<gene>
    <name evidence="7" type="primary">tatC</name>
    <name evidence="8" type="ORF">CLV85_1646</name>
</gene>
<dbReference type="Proteomes" id="UP000231742">
    <property type="component" value="Unassembled WGS sequence"/>
</dbReference>
<dbReference type="InterPro" id="IPR002033">
    <property type="entry name" value="TatC"/>
</dbReference>
<comment type="similarity">
    <text evidence="7">Belongs to the TatC family.</text>
</comment>
<dbReference type="Pfam" id="PF00902">
    <property type="entry name" value="TatC"/>
    <property type="match status" value="1"/>
</dbReference>
<evidence type="ECO:0000256" key="3">
    <source>
        <dbReference type="ARBA" id="ARBA00022927"/>
    </source>
</evidence>
<evidence type="ECO:0000313" key="8">
    <source>
        <dbReference type="EMBL" id="PJJ82445.1"/>
    </source>
</evidence>
<dbReference type="PRINTS" id="PR01840">
    <property type="entry name" value="TATCFAMILY"/>
</dbReference>
<evidence type="ECO:0000256" key="1">
    <source>
        <dbReference type="ARBA" id="ARBA00004141"/>
    </source>
</evidence>
<dbReference type="HAMAP" id="MF_00902">
    <property type="entry name" value="TatC"/>
    <property type="match status" value="1"/>
</dbReference>
<keyword evidence="7" id="KW-1003">Cell membrane</keyword>
<dbReference type="RefSeq" id="WP_100389038.1">
    <property type="nucleotide sequence ID" value="NZ_BMZU01000001.1"/>
</dbReference>
<reference evidence="8 9" key="1">
    <citation type="submission" date="2017-11" db="EMBL/GenBank/DDBJ databases">
        <title>Genomic Encyclopedia of Archaeal and Bacterial Type Strains, Phase II (KMG-II): From Individual Species to Whole Genera.</title>
        <authorList>
            <person name="Goeker M."/>
        </authorList>
    </citation>
    <scope>NUCLEOTIDE SEQUENCE [LARGE SCALE GENOMIC DNA]</scope>
    <source>
        <strain evidence="8 9">DSM 16400</strain>
    </source>
</reference>
<dbReference type="GO" id="GO:0043953">
    <property type="term" value="P:protein transport by the Tat complex"/>
    <property type="evidence" value="ECO:0007669"/>
    <property type="project" value="UniProtKB-UniRule"/>
</dbReference>